<feature type="non-terminal residue" evidence="2">
    <location>
        <position position="1"/>
    </location>
</feature>
<proteinExistence type="predicted"/>
<accession>A0A371F7R7</accession>
<dbReference type="Proteomes" id="UP000257109">
    <property type="component" value="Unassembled WGS sequence"/>
</dbReference>
<evidence type="ECO:0000256" key="1">
    <source>
        <dbReference type="SAM" id="MobiDB-lite"/>
    </source>
</evidence>
<evidence type="ECO:0000313" key="2">
    <source>
        <dbReference type="EMBL" id="RDX74334.1"/>
    </source>
</evidence>
<gene>
    <name evidence="2" type="ORF">CR513_45937</name>
</gene>
<dbReference type="AlphaFoldDB" id="A0A371F7R7"/>
<evidence type="ECO:0000313" key="3">
    <source>
        <dbReference type="Proteomes" id="UP000257109"/>
    </source>
</evidence>
<protein>
    <submittedName>
        <fullName evidence="2">Uncharacterized protein</fullName>
    </submittedName>
</protein>
<keyword evidence="3" id="KW-1185">Reference proteome</keyword>
<feature type="compositionally biased region" description="Polar residues" evidence="1">
    <location>
        <begin position="18"/>
        <end position="29"/>
    </location>
</feature>
<feature type="region of interest" description="Disordered" evidence="1">
    <location>
        <begin position="1"/>
        <end position="33"/>
    </location>
</feature>
<dbReference type="EMBL" id="QJKJ01010211">
    <property type="protein sequence ID" value="RDX74334.1"/>
    <property type="molecule type" value="Genomic_DNA"/>
</dbReference>
<feature type="region of interest" description="Disordered" evidence="1">
    <location>
        <begin position="101"/>
        <end position="139"/>
    </location>
</feature>
<feature type="compositionally biased region" description="Polar residues" evidence="1">
    <location>
        <begin position="115"/>
        <end position="127"/>
    </location>
</feature>
<sequence length="139" mass="15971">MKSKAMRKSSQPDKVDSSGLTPTLKQSRLPSRIGSILAPEGRLCQKQRFKHSRIKVIAEARANAGPGVEYWVDCQEKTVRITPRLRSGWKPPRQQYRLNPIQGQHLALKVRPDQNMPQSQSSYQPNPRYQLPPFQQQQQ</sequence>
<name>A0A371F7R7_MUCPR</name>
<organism evidence="2 3">
    <name type="scientific">Mucuna pruriens</name>
    <name type="common">Velvet bean</name>
    <name type="synonym">Dolichos pruriens</name>
    <dbReference type="NCBI Taxonomy" id="157652"/>
    <lineage>
        <taxon>Eukaryota</taxon>
        <taxon>Viridiplantae</taxon>
        <taxon>Streptophyta</taxon>
        <taxon>Embryophyta</taxon>
        <taxon>Tracheophyta</taxon>
        <taxon>Spermatophyta</taxon>
        <taxon>Magnoliopsida</taxon>
        <taxon>eudicotyledons</taxon>
        <taxon>Gunneridae</taxon>
        <taxon>Pentapetalae</taxon>
        <taxon>rosids</taxon>
        <taxon>fabids</taxon>
        <taxon>Fabales</taxon>
        <taxon>Fabaceae</taxon>
        <taxon>Papilionoideae</taxon>
        <taxon>50 kb inversion clade</taxon>
        <taxon>NPAAA clade</taxon>
        <taxon>indigoferoid/millettioid clade</taxon>
        <taxon>Phaseoleae</taxon>
        <taxon>Mucuna</taxon>
    </lineage>
</organism>
<comment type="caution">
    <text evidence="2">The sequence shown here is derived from an EMBL/GenBank/DDBJ whole genome shotgun (WGS) entry which is preliminary data.</text>
</comment>
<reference evidence="2" key="1">
    <citation type="submission" date="2018-05" db="EMBL/GenBank/DDBJ databases">
        <title>Draft genome of Mucuna pruriens seed.</title>
        <authorList>
            <person name="Nnadi N.E."/>
            <person name="Vos R."/>
            <person name="Hasami M.H."/>
            <person name="Devisetty U.K."/>
            <person name="Aguiy J.C."/>
        </authorList>
    </citation>
    <scope>NUCLEOTIDE SEQUENCE [LARGE SCALE GENOMIC DNA]</scope>
    <source>
        <strain evidence="2">JCA_2017</strain>
    </source>
</reference>